<keyword evidence="1" id="KW-0812">Transmembrane</keyword>
<organism evidence="2 3">
    <name type="scientific">Schleiferilactobacillus shenzhenensis LY-73</name>
    <dbReference type="NCBI Taxonomy" id="1231336"/>
    <lineage>
        <taxon>Bacteria</taxon>
        <taxon>Bacillati</taxon>
        <taxon>Bacillota</taxon>
        <taxon>Bacilli</taxon>
        <taxon>Lactobacillales</taxon>
        <taxon>Lactobacillaceae</taxon>
        <taxon>Schleiferilactobacillus</taxon>
    </lineage>
</organism>
<dbReference type="EMBL" id="KI271584">
    <property type="protein sequence ID" value="ERL65981.1"/>
    <property type="molecule type" value="Genomic_DNA"/>
</dbReference>
<dbReference type="eggNOG" id="ENOG5030BGF">
    <property type="taxonomic scope" value="Bacteria"/>
</dbReference>
<protein>
    <submittedName>
        <fullName evidence="2">Uncharacterized protein</fullName>
    </submittedName>
</protein>
<keyword evidence="3" id="KW-1185">Reference proteome</keyword>
<reference evidence="3" key="1">
    <citation type="journal article" date="2013" name="Genome Announc.">
        <title>Whole-Genome Sequencing of Lactobacillus shenzhenensis Strain LY-73T.</title>
        <authorList>
            <person name="Lin Z."/>
            <person name="Liu Z."/>
            <person name="Yang R."/>
            <person name="Zou Y."/>
            <person name="Wan D."/>
            <person name="Chen J."/>
            <person name="Guo M."/>
            <person name="Zhao J."/>
            <person name="Fang C."/>
            <person name="Yang R."/>
            <person name="Liu F."/>
        </authorList>
    </citation>
    <scope>NUCLEOTIDE SEQUENCE [LARGE SCALE GENOMIC DNA]</scope>
    <source>
        <strain evidence="3">LY-73</strain>
    </source>
</reference>
<dbReference type="HOGENOM" id="CLU_1616941_0_0_9"/>
<proteinExistence type="predicted"/>
<evidence type="ECO:0000313" key="2">
    <source>
        <dbReference type="EMBL" id="ERL65981.1"/>
    </source>
</evidence>
<gene>
    <name evidence="2" type="ORF">L248_2057</name>
</gene>
<sequence length="164" mass="18275">MRTRPSEPTYNDSDVRGSISPLGKKVLMMGHHRWLLAALVAVIVLGTDGSLIGSKIAQWAGAERQPQIAASQQLNHILNERSPAALAKLSGDDATYTYQQLKQYRHRRVTVSNFSDDQGGGSLLYFVGTMGRYTHVDFQMRAVTRRGQTRYVLTRIEISPGDEQ</sequence>
<evidence type="ECO:0000313" key="3">
    <source>
        <dbReference type="Proteomes" id="UP000030647"/>
    </source>
</evidence>
<keyword evidence="1" id="KW-0472">Membrane</keyword>
<dbReference type="Proteomes" id="UP000030647">
    <property type="component" value="Unassembled WGS sequence"/>
</dbReference>
<feature type="transmembrane region" description="Helical" evidence="1">
    <location>
        <begin position="34"/>
        <end position="53"/>
    </location>
</feature>
<name>U4TM81_9LACO</name>
<evidence type="ECO:0000256" key="1">
    <source>
        <dbReference type="SAM" id="Phobius"/>
    </source>
</evidence>
<keyword evidence="1" id="KW-1133">Transmembrane helix</keyword>
<dbReference type="STRING" id="1231336.L248_2057"/>
<accession>U4TM81</accession>
<dbReference type="AlphaFoldDB" id="U4TM81"/>